<proteinExistence type="inferred from homology"/>
<dbReference type="GO" id="GO:0005739">
    <property type="term" value="C:mitochondrion"/>
    <property type="evidence" value="ECO:0007669"/>
    <property type="project" value="TreeGrafter"/>
</dbReference>
<evidence type="ECO:0000256" key="11">
    <source>
        <dbReference type="ARBA" id="ARBA00048919"/>
    </source>
</evidence>
<dbReference type="PANTHER" id="PTHR46118">
    <property type="entry name" value="PROTEIN ABHD11"/>
    <property type="match status" value="1"/>
</dbReference>
<evidence type="ECO:0000259" key="12">
    <source>
        <dbReference type="Pfam" id="PF00561"/>
    </source>
</evidence>
<comment type="catalytic activity">
    <reaction evidence="6">
        <text>a 1,3-diacyl-sn-glycerol + H2O = a 1-acyl-sn-glycerol + a fatty acid + H(+)</text>
        <dbReference type="Rhea" id="RHEA:38503"/>
        <dbReference type="ChEBI" id="CHEBI:15377"/>
        <dbReference type="ChEBI" id="CHEBI:15378"/>
        <dbReference type="ChEBI" id="CHEBI:28868"/>
        <dbReference type="ChEBI" id="CHEBI:64683"/>
        <dbReference type="ChEBI" id="CHEBI:77272"/>
    </reaction>
</comment>
<keyword evidence="14" id="KW-1185">Reference proteome</keyword>
<dbReference type="Pfam" id="PF00561">
    <property type="entry name" value="Abhydrolase_1"/>
    <property type="match status" value="1"/>
</dbReference>
<dbReference type="Gene3D" id="3.40.50.1820">
    <property type="entry name" value="alpha/beta hydrolase"/>
    <property type="match status" value="1"/>
</dbReference>
<dbReference type="OrthoDB" id="8119704at2759"/>
<sequence>MQSYTLGRLTLARQACGRAMSTTVPLVSTVHGDPSSSTTPLIMAHGLFGQKQNFRTIAKNINEKTGATVHCVDLRNHGDSPHATGMTYEELSTDLIQYIRKIQEKSGVKKVHVLGHSMGGKTAMRLALRPDGQELIDRLIIEDASPRGNKTHDSGFIGYIRALKKLDLHRPRKNLLDDLAPGIPDLPLRQFFLTNLQKSKDDPSKMEWKCNLDALEHYVRDILGEGLTGSDGTFSGDTLFLRGELSDFFTDKDEPLVRNLFPKVRFETIPNARHWVHSDQPRAFVESVCNFLQH</sequence>
<evidence type="ECO:0000256" key="8">
    <source>
        <dbReference type="ARBA" id="ARBA00048283"/>
    </source>
</evidence>
<comment type="similarity">
    <text evidence="1">Belongs to the AB hydrolase superfamily.</text>
</comment>
<comment type="catalytic activity">
    <reaction evidence="8">
        <text>1-octadecanoyl-2-(4Z,7Z,10Z,13Z,16Z,19Z-docosahexaenoyl)-sn-glycerol + H2O = 2-(4Z,7Z,10Z,13Z,16Z,19Z-docosahexaenoyl)-glycerol + octadecanoate + H(+)</text>
        <dbReference type="Rhea" id="RHEA:77107"/>
        <dbReference type="ChEBI" id="CHEBI:15377"/>
        <dbReference type="ChEBI" id="CHEBI:15378"/>
        <dbReference type="ChEBI" id="CHEBI:25629"/>
        <dbReference type="ChEBI" id="CHEBI:77129"/>
        <dbReference type="ChEBI" id="CHEBI:186738"/>
    </reaction>
</comment>
<dbReference type="PANTHER" id="PTHR46118:SF4">
    <property type="entry name" value="PROTEIN ABHD11"/>
    <property type="match status" value="1"/>
</dbReference>
<accession>A0A8S1HC28</accession>
<comment type="catalytic activity">
    <reaction evidence="5">
        <text>a 1,2-diacyl-sn-glycerol + H2O = a 2-acylglycerol + a fatty acid + H(+)</text>
        <dbReference type="Rhea" id="RHEA:33275"/>
        <dbReference type="ChEBI" id="CHEBI:15377"/>
        <dbReference type="ChEBI" id="CHEBI:15378"/>
        <dbReference type="ChEBI" id="CHEBI:17389"/>
        <dbReference type="ChEBI" id="CHEBI:17815"/>
        <dbReference type="ChEBI" id="CHEBI:28868"/>
        <dbReference type="EC" id="3.1.1.116"/>
    </reaction>
</comment>
<dbReference type="EMBL" id="CAJGYM010000029">
    <property type="protein sequence ID" value="CAD6192725.1"/>
    <property type="molecule type" value="Genomic_DNA"/>
</dbReference>
<name>A0A8S1HC28_9PELO</name>
<organism evidence="13 14">
    <name type="scientific">Caenorhabditis auriculariae</name>
    <dbReference type="NCBI Taxonomy" id="2777116"/>
    <lineage>
        <taxon>Eukaryota</taxon>
        <taxon>Metazoa</taxon>
        <taxon>Ecdysozoa</taxon>
        <taxon>Nematoda</taxon>
        <taxon>Chromadorea</taxon>
        <taxon>Rhabditida</taxon>
        <taxon>Rhabditina</taxon>
        <taxon>Rhabditomorpha</taxon>
        <taxon>Rhabditoidea</taxon>
        <taxon>Rhabditidae</taxon>
        <taxon>Peloderinae</taxon>
        <taxon>Caenorhabditis</taxon>
    </lineage>
</organism>
<evidence type="ECO:0000256" key="1">
    <source>
        <dbReference type="ARBA" id="ARBA00008645"/>
    </source>
</evidence>
<dbReference type="AlphaFoldDB" id="A0A8S1HC28"/>
<evidence type="ECO:0000256" key="7">
    <source>
        <dbReference type="ARBA" id="ARBA00044064"/>
    </source>
</evidence>
<dbReference type="Proteomes" id="UP000835052">
    <property type="component" value="Unassembled WGS sequence"/>
</dbReference>
<evidence type="ECO:0000256" key="9">
    <source>
        <dbReference type="ARBA" id="ARBA00048504"/>
    </source>
</evidence>
<evidence type="ECO:0000256" key="3">
    <source>
        <dbReference type="ARBA" id="ARBA00026104"/>
    </source>
</evidence>
<evidence type="ECO:0000256" key="6">
    <source>
        <dbReference type="ARBA" id="ARBA00043742"/>
    </source>
</evidence>
<comment type="catalytic activity">
    <reaction evidence="10">
        <text>1-octadecanoyl-2-(9Z-octadecenoyl)-sn-glycerol + H2O = 2-(9Z-octadecenoyl)-glycerol + octadecanoate + H(+)</text>
        <dbReference type="Rhea" id="RHEA:77103"/>
        <dbReference type="ChEBI" id="CHEBI:15377"/>
        <dbReference type="ChEBI" id="CHEBI:15378"/>
        <dbReference type="ChEBI" id="CHEBI:25629"/>
        <dbReference type="ChEBI" id="CHEBI:73990"/>
        <dbReference type="ChEBI" id="CHEBI:75468"/>
    </reaction>
</comment>
<reference evidence="13" key="1">
    <citation type="submission" date="2020-10" db="EMBL/GenBank/DDBJ databases">
        <authorList>
            <person name="Kikuchi T."/>
        </authorList>
    </citation>
    <scope>NUCLEOTIDE SEQUENCE</scope>
    <source>
        <strain evidence="13">NKZ352</strain>
    </source>
</reference>
<keyword evidence="2" id="KW-0378">Hydrolase</keyword>
<evidence type="ECO:0000256" key="5">
    <source>
        <dbReference type="ARBA" id="ARBA00043667"/>
    </source>
</evidence>
<feature type="domain" description="AB hydrolase-1" evidence="12">
    <location>
        <begin position="40"/>
        <end position="279"/>
    </location>
</feature>
<evidence type="ECO:0000313" key="13">
    <source>
        <dbReference type="EMBL" id="CAD6192725.1"/>
    </source>
</evidence>
<dbReference type="InterPro" id="IPR000073">
    <property type="entry name" value="AB_hydrolase_1"/>
</dbReference>
<dbReference type="InterPro" id="IPR029058">
    <property type="entry name" value="AB_hydrolase_fold"/>
</dbReference>
<comment type="catalytic activity">
    <reaction evidence="9">
        <text>1,2-didecanoylglycerol + H2O = decanoylglycerol + decanoate + H(+)</text>
        <dbReference type="Rhea" id="RHEA:48596"/>
        <dbReference type="ChEBI" id="CHEBI:11152"/>
        <dbReference type="ChEBI" id="CHEBI:15377"/>
        <dbReference type="ChEBI" id="CHEBI:15378"/>
        <dbReference type="ChEBI" id="CHEBI:27689"/>
        <dbReference type="ChEBI" id="CHEBI:90605"/>
    </reaction>
</comment>
<evidence type="ECO:0000256" key="4">
    <source>
        <dbReference type="ARBA" id="ARBA00042703"/>
    </source>
</evidence>
<evidence type="ECO:0000256" key="10">
    <source>
        <dbReference type="ARBA" id="ARBA00048513"/>
    </source>
</evidence>
<evidence type="ECO:0000256" key="2">
    <source>
        <dbReference type="ARBA" id="ARBA00022801"/>
    </source>
</evidence>
<dbReference type="GO" id="GO:0052689">
    <property type="term" value="F:carboxylic ester hydrolase activity"/>
    <property type="evidence" value="ECO:0007669"/>
    <property type="project" value="TreeGrafter"/>
</dbReference>
<dbReference type="SUPFAM" id="SSF53474">
    <property type="entry name" value="alpha/beta-Hydrolases"/>
    <property type="match status" value="1"/>
</dbReference>
<dbReference type="EC" id="3.1.1.116" evidence="3"/>
<protein>
    <recommendedName>
        <fullName evidence="7">sn-1-specific diacylglycerol lipase ABHD11</fullName>
        <ecNumber evidence="3">3.1.1.116</ecNumber>
    </recommendedName>
    <alternativeName>
        <fullName evidence="4">Alpha/beta hydrolase domain-containing protein 11</fullName>
    </alternativeName>
</protein>
<evidence type="ECO:0000313" key="14">
    <source>
        <dbReference type="Proteomes" id="UP000835052"/>
    </source>
</evidence>
<gene>
    <name evidence="13" type="ORF">CAUJ_LOCUS8644</name>
</gene>
<comment type="caution">
    <text evidence="13">The sequence shown here is derived from an EMBL/GenBank/DDBJ whole genome shotgun (WGS) entry which is preliminary data.</text>
</comment>
<comment type="catalytic activity">
    <reaction evidence="11">
        <text>1-octadecanoyl-2-(5Z,8Z,11Z,14Z-eicosatetraenoyl)-sn-glycerol + H2O = 2-(5Z,8Z,11Z,14Z-eicosatetraenoyl)-glycerol + octadecanoate + H(+)</text>
        <dbReference type="Rhea" id="RHEA:38507"/>
        <dbReference type="ChEBI" id="CHEBI:15377"/>
        <dbReference type="ChEBI" id="CHEBI:15378"/>
        <dbReference type="ChEBI" id="CHEBI:25629"/>
        <dbReference type="ChEBI" id="CHEBI:52392"/>
        <dbReference type="ChEBI" id="CHEBI:75728"/>
    </reaction>
</comment>